<organism evidence="2 3">
    <name type="scientific">Metarhizium guizhouense (strain ARSEF 977)</name>
    <dbReference type="NCBI Taxonomy" id="1276136"/>
    <lineage>
        <taxon>Eukaryota</taxon>
        <taxon>Fungi</taxon>
        <taxon>Dikarya</taxon>
        <taxon>Ascomycota</taxon>
        <taxon>Pezizomycotina</taxon>
        <taxon>Sordariomycetes</taxon>
        <taxon>Hypocreomycetidae</taxon>
        <taxon>Hypocreales</taxon>
        <taxon>Clavicipitaceae</taxon>
        <taxon>Metarhizium</taxon>
    </lineage>
</organism>
<protein>
    <submittedName>
        <fullName evidence="2">DRAP deaminase</fullName>
    </submittedName>
</protein>
<dbReference type="SUPFAM" id="SSF53927">
    <property type="entry name" value="Cytidine deaminase-like"/>
    <property type="match status" value="1"/>
</dbReference>
<keyword evidence="3" id="KW-1185">Reference proteome</keyword>
<reference evidence="2 3" key="1">
    <citation type="journal article" date="2014" name="Proc. Natl. Acad. Sci. U.S.A.">
        <title>Trajectory and genomic determinants of fungal-pathogen speciation and host adaptation.</title>
        <authorList>
            <person name="Hu X."/>
            <person name="Xiao G."/>
            <person name="Zheng P."/>
            <person name="Shang Y."/>
            <person name="Su Y."/>
            <person name="Zhang X."/>
            <person name="Liu X."/>
            <person name="Zhan S."/>
            <person name="St Leger R.J."/>
            <person name="Wang C."/>
        </authorList>
    </citation>
    <scope>NUCLEOTIDE SEQUENCE [LARGE SCALE GENOMIC DNA]</scope>
    <source>
        <strain evidence="2 3">ARSEF 977</strain>
    </source>
</reference>
<dbReference type="EMBL" id="AZNH01000013">
    <property type="protein sequence ID" value="KID88020.1"/>
    <property type="molecule type" value="Genomic_DNA"/>
</dbReference>
<dbReference type="AlphaFoldDB" id="A0A0B4GLL0"/>
<accession>A0A0B4GLL0</accession>
<gene>
    <name evidence="2" type="ORF">MGU_04849</name>
</gene>
<name>A0A0B4GLL0_METGA</name>
<feature type="domain" description="CMP/dCMP-type deaminase" evidence="1">
    <location>
        <begin position="17"/>
        <end position="166"/>
    </location>
</feature>
<dbReference type="PROSITE" id="PS51747">
    <property type="entry name" value="CYT_DCMP_DEAMINASES_2"/>
    <property type="match status" value="1"/>
</dbReference>
<proteinExistence type="predicted"/>
<dbReference type="Proteomes" id="UP000031192">
    <property type="component" value="Unassembled WGS sequence"/>
</dbReference>
<dbReference type="HOGENOM" id="CLU_036590_8_1_1"/>
<comment type="caution">
    <text evidence="2">The sequence shown here is derived from an EMBL/GenBank/DDBJ whole genome shotgun (WGS) entry which is preliminary data.</text>
</comment>
<dbReference type="InterPro" id="IPR016193">
    <property type="entry name" value="Cytidine_deaminase-like"/>
</dbReference>
<dbReference type="InterPro" id="IPR002125">
    <property type="entry name" value="CMP_dCMP_dom"/>
</dbReference>
<dbReference type="OrthoDB" id="252265at2759"/>
<sequence length="189" mass="21015">MAQTPNTATVHPVIERNDHHSFMEYALKHARLSPAARAEFCVGAVLVDSQVNRILSTGYSLELPSPVGDQGNTHAEQCCFIKVALAHNLPPAHAEDHIRHVLPARTVLYTTMEPCNDRRSGNISCVERILKLKDVVRSVYVGIREPSTFVRCNDGMKRLQEAGIEVRITEDMKEYILNASIAGRRTASL</sequence>
<dbReference type="Pfam" id="PF18785">
    <property type="entry name" value="Inv-AAD"/>
    <property type="match status" value="1"/>
</dbReference>
<dbReference type="GO" id="GO:0003824">
    <property type="term" value="F:catalytic activity"/>
    <property type="evidence" value="ECO:0007669"/>
    <property type="project" value="InterPro"/>
</dbReference>
<evidence type="ECO:0000313" key="3">
    <source>
        <dbReference type="Proteomes" id="UP000031192"/>
    </source>
</evidence>
<dbReference type="Gene3D" id="3.40.140.10">
    <property type="entry name" value="Cytidine Deaminase, domain 2"/>
    <property type="match status" value="1"/>
</dbReference>
<evidence type="ECO:0000259" key="1">
    <source>
        <dbReference type="PROSITE" id="PS51747"/>
    </source>
</evidence>
<evidence type="ECO:0000313" key="2">
    <source>
        <dbReference type="EMBL" id="KID88020.1"/>
    </source>
</evidence>
<dbReference type="GO" id="GO:0006139">
    <property type="term" value="P:nucleobase-containing compound metabolic process"/>
    <property type="evidence" value="ECO:0007669"/>
    <property type="project" value="UniProtKB-ARBA"/>
</dbReference>